<protein>
    <submittedName>
        <fullName evidence="1">Uncharacterized protein</fullName>
    </submittedName>
</protein>
<proteinExistence type="predicted"/>
<reference evidence="1" key="1">
    <citation type="journal article" date="2020" name="mSystems">
        <title>Genome- and Community-Level Interaction Insights into Carbon Utilization and Element Cycling Functions of Hydrothermarchaeota in Hydrothermal Sediment.</title>
        <authorList>
            <person name="Zhou Z."/>
            <person name="Liu Y."/>
            <person name="Xu W."/>
            <person name="Pan J."/>
            <person name="Luo Z.H."/>
            <person name="Li M."/>
        </authorList>
    </citation>
    <scope>NUCLEOTIDE SEQUENCE [LARGE SCALE GENOMIC DNA]</scope>
    <source>
        <strain evidence="1">HyVt-493</strain>
    </source>
</reference>
<dbReference type="AlphaFoldDB" id="A0A7V2T081"/>
<evidence type="ECO:0000313" key="1">
    <source>
        <dbReference type="EMBL" id="HFC92757.1"/>
    </source>
</evidence>
<gene>
    <name evidence="1" type="ORF">ENJ51_08080</name>
</gene>
<comment type="caution">
    <text evidence="1">The sequence shown here is derived from an EMBL/GenBank/DDBJ whole genome shotgun (WGS) entry which is preliminary data.</text>
</comment>
<dbReference type="Proteomes" id="UP000885750">
    <property type="component" value="Unassembled WGS sequence"/>
</dbReference>
<dbReference type="EMBL" id="DRMS01000301">
    <property type="protein sequence ID" value="HFC92757.1"/>
    <property type="molecule type" value="Genomic_DNA"/>
</dbReference>
<organism evidence="1">
    <name type="scientific">Leucothrix mucor</name>
    <dbReference type="NCBI Taxonomy" id="45248"/>
    <lineage>
        <taxon>Bacteria</taxon>
        <taxon>Pseudomonadati</taxon>
        <taxon>Pseudomonadota</taxon>
        <taxon>Gammaproteobacteria</taxon>
        <taxon>Thiotrichales</taxon>
        <taxon>Thiotrichaceae</taxon>
        <taxon>Leucothrix</taxon>
    </lineage>
</organism>
<accession>A0A7V2T081</accession>
<sequence length="258" mass="29138">MKKFKNSLVLTLLISLFSIAILLVSPLINAQQLNQVRAYLAPMDHQISYFPSEQQVQEALAPHKFKGESKSSFPPLEQEPQVFVNQFSTPDVQKVAPQFVAPDLMMNNEAISQRYKQPSGNRYSQQKMKFPPMPSPAKKTNNNFPPVGFENSSVEQFLPNNFGASNKGNLFAFPDAFPVIPFANSDGLNSATDWKKCNGMRNGFLLRPKKKANRKKGLGGRHNSRPDFYPNVIDKVWNESLSAPRSLERMPEGWRSSY</sequence>
<name>A0A7V2T081_LEUMU</name>